<dbReference type="PANTHER" id="PTHR13222">
    <property type="entry name" value="RB1-INDUCIBLE COILED-COIL"/>
    <property type="match status" value="1"/>
</dbReference>
<dbReference type="AlphaFoldDB" id="A0AAW0C4V3"/>
<feature type="domain" description="Autophagy-related protein 11 C-terminal" evidence="5">
    <location>
        <begin position="272"/>
        <end position="314"/>
    </location>
</feature>
<dbReference type="GO" id="GO:0000045">
    <property type="term" value="P:autophagosome assembly"/>
    <property type="evidence" value="ECO:0007669"/>
    <property type="project" value="UniProtKB-UniRule"/>
</dbReference>
<keyword evidence="3" id="KW-0175">Coiled coil</keyword>
<evidence type="ECO:0000259" key="5">
    <source>
        <dbReference type="Pfam" id="PF10377"/>
    </source>
</evidence>
<keyword evidence="7" id="KW-1185">Reference proteome</keyword>
<evidence type="ECO:0000256" key="1">
    <source>
        <dbReference type="ARBA" id="ARBA00009729"/>
    </source>
</evidence>
<dbReference type="EMBL" id="JAYKXP010000061">
    <property type="protein sequence ID" value="KAK7033545.1"/>
    <property type="molecule type" value="Genomic_DNA"/>
</dbReference>
<dbReference type="GO" id="GO:0060090">
    <property type="term" value="F:molecular adaptor activity"/>
    <property type="evidence" value="ECO:0007669"/>
    <property type="project" value="TreeGrafter"/>
</dbReference>
<evidence type="ECO:0000256" key="3">
    <source>
        <dbReference type="ARBA" id="ARBA00023054"/>
    </source>
</evidence>
<dbReference type="PANTHER" id="PTHR13222:SF1">
    <property type="entry name" value="RB1-INDUCIBLE COILED-COIL PROTEIN 1"/>
    <property type="match status" value="1"/>
</dbReference>
<evidence type="ECO:0000256" key="4">
    <source>
        <dbReference type="RuleBase" id="RU367075"/>
    </source>
</evidence>
<keyword evidence="4" id="KW-0926">Vacuole</keyword>
<dbReference type="GO" id="GO:0000422">
    <property type="term" value="P:autophagy of mitochondrion"/>
    <property type="evidence" value="ECO:0007669"/>
    <property type="project" value="TreeGrafter"/>
</dbReference>
<keyword evidence="4" id="KW-0653">Protein transport</keyword>
<evidence type="ECO:0000313" key="7">
    <source>
        <dbReference type="Proteomes" id="UP001383192"/>
    </source>
</evidence>
<comment type="subcellular location">
    <subcellularLocation>
        <location evidence="4">Preautophagosomal structure membrane</location>
        <topology evidence="4">Peripheral membrane protein</topology>
    </subcellularLocation>
    <subcellularLocation>
        <location evidence="4">Vacuole membrane</location>
        <topology evidence="4">Peripheral membrane protein</topology>
    </subcellularLocation>
    <text evidence="4">During pexophagy, accumulates in the vacuolar membrane region, where the peroxisomes contact the vacuole.</text>
</comment>
<comment type="function">
    <text evidence="4">Involved in cytoplasm to vacuole transport (Cvt), pexophagy, mitophagy and nucleophagy. Recruits mitochondria for their selective degradation via autophagy (mitophagy) during starvation. Works as scaffold proteins that recruit ATG proteins to the pre-autophagosome (PAS), the site of vesicle/autophagosome formation. Required for the Cvt vesicles completion.</text>
</comment>
<dbReference type="Gene3D" id="1.10.510.10">
    <property type="entry name" value="Transferase(Phosphotransferase) domain 1"/>
    <property type="match status" value="1"/>
</dbReference>
<dbReference type="Proteomes" id="UP001383192">
    <property type="component" value="Unassembled WGS sequence"/>
</dbReference>
<dbReference type="InterPro" id="IPR011009">
    <property type="entry name" value="Kinase-like_dom_sf"/>
</dbReference>
<accession>A0AAW0C4V3</accession>
<dbReference type="GO" id="GO:0034517">
    <property type="term" value="P:ribophagy"/>
    <property type="evidence" value="ECO:0007669"/>
    <property type="project" value="TreeGrafter"/>
</dbReference>
<name>A0AAW0C4V3_9AGAR</name>
<protein>
    <recommendedName>
        <fullName evidence="4">Autophagy-related protein 11</fullName>
    </recommendedName>
</protein>
<dbReference type="GO" id="GO:0061709">
    <property type="term" value="P:reticulophagy"/>
    <property type="evidence" value="ECO:0007669"/>
    <property type="project" value="TreeGrafter"/>
</dbReference>
<sequence length="323" mass="36843">MASQVISGHQPFNELPNDAAVALASVLHGKRPRRPPEIPPHDQLWLLMMECWCAESYSRPSIDDVLATLLGLEPRLMKSENGSGWSQELFTGIQSHVEHRYRRTEEMSKLLSTLAMVPASEPPPTQIIALPIESSLDPEAPEARVEIMDMTIPELRRQCVRYWGRISFKEFAKGDFALFLPVGNAVLKRRLWVAFGTCSHHFLYVEGFVADQLKIRDWIIARITKITERIAQNDSSNDPYGLGKGVKYYLLEVDDFVQKPPTVKLSTNPERLKRQCERYRRQAEDRISFRNLAVGDLALFLPSRSVKRTWTAFTGAPRIIATR</sequence>
<dbReference type="InterPro" id="IPR019460">
    <property type="entry name" value="Atg11_C"/>
</dbReference>
<organism evidence="6 7">
    <name type="scientific">Paramarasmius palmivorus</name>
    <dbReference type="NCBI Taxonomy" id="297713"/>
    <lineage>
        <taxon>Eukaryota</taxon>
        <taxon>Fungi</taxon>
        <taxon>Dikarya</taxon>
        <taxon>Basidiomycota</taxon>
        <taxon>Agaricomycotina</taxon>
        <taxon>Agaricomycetes</taxon>
        <taxon>Agaricomycetidae</taxon>
        <taxon>Agaricales</taxon>
        <taxon>Marasmiineae</taxon>
        <taxon>Marasmiaceae</taxon>
        <taxon>Paramarasmius</taxon>
    </lineage>
</organism>
<dbReference type="GO" id="GO:0015031">
    <property type="term" value="P:protein transport"/>
    <property type="evidence" value="ECO:0007669"/>
    <property type="project" value="UniProtKB-KW"/>
</dbReference>
<dbReference type="GO" id="GO:1990316">
    <property type="term" value="C:Atg1/ULK1 kinase complex"/>
    <property type="evidence" value="ECO:0007669"/>
    <property type="project" value="TreeGrafter"/>
</dbReference>
<dbReference type="InterPro" id="IPR040040">
    <property type="entry name" value="ATG11"/>
</dbReference>
<evidence type="ECO:0000313" key="6">
    <source>
        <dbReference type="EMBL" id="KAK7033545.1"/>
    </source>
</evidence>
<dbReference type="GO" id="GO:0005774">
    <property type="term" value="C:vacuolar membrane"/>
    <property type="evidence" value="ECO:0007669"/>
    <property type="project" value="UniProtKB-SubCell"/>
</dbReference>
<reference evidence="6 7" key="1">
    <citation type="submission" date="2024-01" db="EMBL/GenBank/DDBJ databases">
        <title>A draft genome for a cacao thread blight-causing isolate of Paramarasmius palmivorus.</title>
        <authorList>
            <person name="Baruah I.K."/>
            <person name="Bukari Y."/>
            <person name="Amoako-Attah I."/>
            <person name="Meinhardt L.W."/>
            <person name="Bailey B.A."/>
            <person name="Cohen S.P."/>
        </authorList>
    </citation>
    <scope>NUCLEOTIDE SEQUENCE [LARGE SCALE GENOMIC DNA]</scope>
    <source>
        <strain evidence="6 7">GH-12</strain>
    </source>
</reference>
<comment type="caution">
    <text evidence="6">The sequence shown here is derived from an EMBL/GenBank/DDBJ whole genome shotgun (WGS) entry which is preliminary data.</text>
</comment>
<dbReference type="Pfam" id="PF10377">
    <property type="entry name" value="ATG11"/>
    <property type="match status" value="2"/>
</dbReference>
<feature type="domain" description="Autophagy-related protein 11 C-terminal" evidence="5">
    <location>
        <begin position="165"/>
        <end position="254"/>
    </location>
</feature>
<dbReference type="GO" id="GO:0034727">
    <property type="term" value="P:piecemeal microautophagy of the nucleus"/>
    <property type="evidence" value="ECO:0007669"/>
    <property type="project" value="TreeGrafter"/>
</dbReference>
<dbReference type="SUPFAM" id="SSF56112">
    <property type="entry name" value="Protein kinase-like (PK-like)"/>
    <property type="match status" value="1"/>
</dbReference>
<gene>
    <name evidence="6" type="ORF">VNI00_012769</name>
</gene>
<dbReference type="GO" id="GO:0019901">
    <property type="term" value="F:protein kinase binding"/>
    <property type="evidence" value="ECO:0007669"/>
    <property type="project" value="TreeGrafter"/>
</dbReference>
<dbReference type="GO" id="GO:1903599">
    <property type="term" value="P:positive regulation of autophagy of mitochondrion"/>
    <property type="evidence" value="ECO:0007669"/>
    <property type="project" value="UniProtKB-UniRule"/>
</dbReference>
<proteinExistence type="inferred from homology"/>
<keyword evidence="4" id="KW-0813">Transport</keyword>
<keyword evidence="2 4" id="KW-0072">Autophagy</keyword>
<comment type="subunit">
    <text evidence="4">Homodimer.</text>
</comment>
<evidence type="ECO:0000256" key="2">
    <source>
        <dbReference type="ARBA" id="ARBA00023006"/>
    </source>
</evidence>
<keyword evidence="4" id="KW-0472">Membrane</keyword>
<comment type="similarity">
    <text evidence="1 4">Belongs to the ATG11 family.</text>
</comment>
<dbReference type="GO" id="GO:0034045">
    <property type="term" value="C:phagophore assembly site membrane"/>
    <property type="evidence" value="ECO:0007669"/>
    <property type="project" value="UniProtKB-SubCell"/>
</dbReference>